<comment type="function">
    <text evidence="1">Reversibly catalyzes the transfer of the carbamoyl group from carbamoyl phosphate (CP) to the N(epsilon) atom of ornithine (ORN) to produce L-citrulline.</text>
</comment>
<dbReference type="RefSeq" id="WP_307637337.1">
    <property type="nucleotide sequence ID" value="NZ_JAUSRR010000005.1"/>
</dbReference>
<dbReference type="SUPFAM" id="SSF53671">
    <property type="entry name" value="Aspartate/ornithine carbamoyltransferase"/>
    <property type="match status" value="1"/>
</dbReference>
<keyword evidence="2" id="KW-0808">Transferase</keyword>
<evidence type="ECO:0000259" key="3">
    <source>
        <dbReference type="Pfam" id="PF02729"/>
    </source>
</evidence>
<dbReference type="GO" id="GO:0016597">
    <property type="term" value="F:amino acid binding"/>
    <property type="evidence" value="ECO:0007669"/>
    <property type="project" value="InterPro"/>
</dbReference>
<comment type="caution">
    <text evidence="4">The sequence shown here is derived from an EMBL/GenBank/DDBJ whole genome shotgun (WGS) entry which is preliminary data.</text>
</comment>
<dbReference type="GO" id="GO:0004585">
    <property type="term" value="F:ornithine carbamoyltransferase activity"/>
    <property type="evidence" value="ECO:0007669"/>
    <property type="project" value="TreeGrafter"/>
</dbReference>
<name>A0AAW8DYR5_9BURK</name>
<feature type="domain" description="Aspartate/ornithine carbamoyltransferase carbamoyl-P binding" evidence="3">
    <location>
        <begin position="31"/>
        <end position="127"/>
    </location>
</feature>
<evidence type="ECO:0000313" key="4">
    <source>
        <dbReference type="EMBL" id="MDP9924477.1"/>
    </source>
</evidence>
<dbReference type="EMBL" id="JAUSRR010000005">
    <property type="protein sequence ID" value="MDP9924477.1"/>
    <property type="molecule type" value="Genomic_DNA"/>
</dbReference>
<dbReference type="AlphaFoldDB" id="A0AAW8DYR5"/>
<dbReference type="PANTHER" id="PTHR45753">
    <property type="entry name" value="ORNITHINE CARBAMOYLTRANSFERASE, MITOCHONDRIAL"/>
    <property type="match status" value="1"/>
</dbReference>
<evidence type="ECO:0000256" key="1">
    <source>
        <dbReference type="ARBA" id="ARBA00003822"/>
    </source>
</evidence>
<organism evidence="4 5">
    <name type="scientific">Variovorax boronicumulans</name>
    <dbReference type="NCBI Taxonomy" id="436515"/>
    <lineage>
        <taxon>Bacteria</taxon>
        <taxon>Pseudomonadati</taxon>
        <taxon>Pseudomonadota</taxon>
        <taxon>Betaproteobacteria</taxon>
        <taxon>Burkholderiales</taxon>
        <taxon>Comamonadaceae</taxon>
        <taxon>Variovorax</taxon>
    </lineage>
</organism>
<evidence type="ECO:0000256" key="2">
    <source>
        <dbReference type="ARBA" id="ARBA00022679"/>
    </source>
</evidence>
<proteinExistence type="predicted"/>
<dbReference type="Proteomes" id="UP001244295">
    <property type="component" value="Unassembled WGS sequence"/>
</dbReference>
<dbReference type="GO" id="GO:0019240">
    <property type="term" value="P:citrulline biosynthetic process"/>
    <property type="evidence" value="ECO:0007669"/>
    <property type="project" value="TreeGrafter"/>
</dbReference>
<protein>
    <submittedName>
        <fullName evidence="4">Ornithine carbamoyltransferase</fullName>
    </submittedName>
</protein>
<accession>A0AAW8DYR5</accession>
<dbReference type="InterPro" id="IPR036901">
    <property type="entry name" value="Asp/Orn_carbamoylTrfase_sf"/>
</dbReference>
<reference evidence="4" key="1">
    <citation type="submission" date="2023-07" db="EMBL/GenBank/DDBJ databases">
        <title>Sorghum-associated microbial communities from plants grown in Nebraska, USA.</title>
        <authorList>
            <person name="Schachtman D."/>
        </authorList>
    </citation>
    <scope>NUCLEOTIDE SEQUENCE</scope>
    <source>
        <strain evidence="4">DS2795</strain>
    </source>
</reference>
<dbReference type="PANTHER" id="PTHR45753:SF3">
    <property type="entry name" value="ORNITHINE TRANSCARBAMYLASE, MITOCHONDRIAL"/>
    <property type="match status" value="1"/>
</dbReference>
<dbReference type="Gene3D" id="3.40.50.1370">
    <property type="entry name" value="Aspartate/ornithine carbamoyltransferase"/>
    <property type="match status" value="2"/>
</dbReference>
<dbReference type="GO" id="GO:0042450">
    <property type="term" value="P:L-arginine biosynthetic process via ornithine"/>
    <property type="evidence" value="ECO:0007669"/>
    <property type="project" value="TreeGrafter"/>
</dbReference>
<evidence type="ECO:0000313" key="5">
    <source>
        <dbReference type="Proteomes" id="UP001244295"/>
    </source>
</evidence>
<gene>
    <name evidence="4" type="ORF">J2W25_003509</name>
</gene>
<dbReference type="Pfam" id="PF02729">
    <property type="entry name" value="OTCace_N"/>
    <property type="match status" value="1"/>
</dbReference>
<sequence>MNLVSLSALSPEDVRAIWRLAALPPVDVQGAAAWSFEGNGIRTRTTFLKAFHELNLSVIELPNLLKTNERVCDLAGYLDPFYDIYVIRESNHERLAEFAASSRRPVVNAMSNAGHPCEVLTDAYFIETTIGPIQKVRICLWGPPTNVFRSWHELASVLGFTLVHVCHESFHETIPNVAFSSASPEAADVVITDGWPRGTEQLSRPLSVEDLARMGNPVLLPTPPFTVGGELSVDPRRYPHFAGYEQKKLLLPVQRAVLQYLLAT</sequence>
<dbReference type="InterPro" id="IPR006132">
    <property type="entry name" value="Asp/Orn_carbamoyltranf_P-bd"/>
</dbReference>